<reference evidence="1 2" key="1">
    <citation type="journal article" date="2016" name="Nat. Commun.">
        <title>Thousands of microbial genomes shed light on interconnected biogeochemical processes in an aquifer system.</title>
        <authorList>
            <person name="Anantharaman K."/>
            <person name="Brown C.T."/>
            <person name="Hug L.A."/>
            <person name="Sharon I."/>
            <person name="Castelle C.J."/>
            <person name="Probst A.J."/>
            <person name="Thomas B.C."/>
            <person name="Singh A."/>
            <person name="Wilkins M.J."/>
            <person name="Karaoz U."/>
            <person name="Brodie E.L."/>
            <person name="Williams K.H."/>
            <person name="Hubbard S.S."/>
            <person name="Banfield J.F."/>
        </authorList>
    </citation>
    <scope>NUCLEOTIDE SEQUENCE [LARGE SCALE GENOMIC DNA]</scope>
    <source>
        <strain evidence="2">RIFCSPLOWO2_12_FULL_64_10</strain>
    </source>
</reference>
<organism evidence="1 2">
    <name type="scientific">Handelsmanbacteria sp. (strain RIFCSPLOWO2_12_FULL_64_10)</name>
    <dbReference type="NCBI Taxonomy" id="1817868"/>
    <lineage>
        <taxon>Bacteria</taxon>
        <taxon>Candidatus Handelsmaniibacteriota</taxon>
    </lineage>
</organism>
<evidence type="ECO:0008006" key="3">
    <source>
        <dbReference type="Google" id="ProtNLM"/>
    </source>
</evidence>
<protein>
    <recommendedName>
        <fullName evidence="3">Outer membrane protein beta-barrel domain-containing protein</fullName>
    </recommendedName>
</protein>
<evidence type="ECO:0000313" key="2">
    <source>
        <dbReference type="Proteomes" id="UP000178606"/>
    </source>
</evidence>
<dbReference type="AlphaFoldDB" id="A0A1F6CZT3"/>
<proteinExistence type="predicted"/>
<comment type="caution">
    <text evidence="1">The sequence shown here is derived from an EMBL/GenBank/DDBJ whole genome shotgun (WGS) entry which is preliminary data.</text>
</comment>
<dbReference type="EMBL" id="MFKF01000101">
    <property type="protein sequence ID" value="OGG54541.1"/>
    <property type="molecule type" value="Genomic_DNA"/>
</dbReference>
<accession>A0A1F6CZT3</accession>
<gene>
    <name evidence="1" type="ORF">A3F84_19270</name>
</gene>
<dbReference type="Proteomes" id="UP000178606">
    <property type="component" value="Unassembled WGS sequence"/>
</dbReference>
<name>A0A1F6CZT3_HANXR</name>
<sequence>MKRNIYRLMVGAWVLVWASLSYAGEGGHRFGAGVSFDRSIPILKLGDRYPASQQYGVVFDHRLSAKTTMELEYHHATLNDGKIERRSFVWPIDKQKYLSPDARSQMKLNSFLINALIRLGSQPSGSGLQLRPYVAFGAGFYSYRDRISGLIYPGQKVKPLNPGVLIEPREDSHASLGASLGLGMAVVEGHFGLDVRARCHMILGDLRPMEAWGMPSVFPMNLIDLRTTFKVYFR</sequence>
<evidence type="ECO:0000313" key="1">
    <source>
        <dbReference type="EMBL" id="OGG54541.1"/>
    </source>
</evidence>